<dbReference type="Proteomes" id="UP000585474">
    <property type="component" value="Unassembled WGS sequence"/>
</dbReference>
<dbReference type="PANTHER" id="PTHR48412:SF1">
    <property type="entry name" value="ARM REPEAT SUPERFAMILY PROTEIN"/>
    <property type="match status" value="1"/>
</dbReference>
<keyword evidence="3" id="KW-1185">Reference proteome</keyword>
<accession>A0A7J0FHQ5</accession>
<protein>
    <submittedName>
        <fullName evidence="2">ARM repeat superfamily protein</fullName>
    </submittedName>
</protein>
<dbReference type="InterPro" id="IPR011989">
    <property type="entry name" value="ARM-like"/>
</dbReference>
<feature type="region of interest" description="Disordered" evidence="1">
    <location>
        <begin position="138"/>
        <end position="179"/>
    </location>
</feature>
<dbReference type="Gene3D" id="1.25.10.10">
    <property type="entry name" value="Leucine-rich Repeat Variant"/>
    <property type="match status" value="1"/>
</dbReference>
<comment type="caution">
    <text evidence="2">The sequence shown here is derived from an EMBL/GenBank/DDBJ whole genome shotgun (WGS) entry which is preliminary data.</text>
</comment>
<dbReference type="EMBL" id="BJWL01000012">
    <property type="protein sequence ID" value="GFY98211.1"/>
    <property type="molecule type" value="Genomic_DNA"/>
</dbReference>
<feature type="region of interest" description="Disordered" evidence="1">
    <location>
        <begin position="346"/>
        <end position="369"/>
    </location>
</feature>
<sequence>MGYLSGPSPHIKSGAVSVLSGLVYNNADICLLIPDLVPSVLALLRTKAVEVIKAVLGFLKVLVSCHQAKDLQNLLPDIVNGILPWSSVSRHHFRTKALQVTVILEILIRRCGSAPVKLLTPEKHRNFCQNRFRGTLSSSLNRHGKNSSKETGASDPNVKVLESSPRGRQRKREHEESSILPEDHVGAARALVGSPRMHKGLIWIDYFFRSTVVLVFCKNAKNEEAWKEKKVVSVDYDKGKHNVIVHLSGLRKEDVPRRYRLRVEGDRFQKDWAISKVVRRVSELDRWEAAFDIAAMVVRIWIGRYGVVFLEKAQILGVGGLGRRANTVERMRDKREKMRRALAAIGGGRGSPAVGRGGAAATEPQRRRG</sequence>
<dbReference type="OrthoDB" id="2192888at2759"/>
<name>A0A7J0FHQ5_9ERIC</name>
<evidence type="ECO:0000313" key="2">
    <source>
        <dbReference type="EMBL" id="GFY98211.1"/>
    </source>
</evidence>
<dbReference type="PANTHER" id="PTHR48412">
    <property type="entry name" value="ARM REPEAT SUPERFAMILY PROTEIN"/>
    <property type="match status" value="1"/>
</dbReference>
<dbReference type="SUPFAM" id="SSF48371">
    <property type="entry name" value="ARM repeat"/>
    <property type="match status" value="1"/>
</dbReference>
<gene>
    <name evidence="2" type="ORF">Acr_12g0007520</name>
</gene>
<feature type="compositionally biased region" description="Gly residues" evidence="1">
    <location>
        <begin position="346"/>
        <end position="358"/>
    </location>
</feature>
<reference evidence="2 3" key="1">
    <citation type="submission" date="2019-07" db="EMBL/GenBank/DDBJ databases">
        <title>De Novo Assembly of kiwifruit Actinidia rufa.</title>
        <authorList>
            <person name="Sugita-Konishi S."/>
            <person name="Sato K."/>
            <person name="Mori E."/>
            <person name="Abe Y."/>
            <person name="Kisaki G."/>
            <person name="Hamano K."/>
            <person name="Suezawa K."/>
            <person name="Otani M."/>
            <person name="Fukuda T."/>
            <person name="Manabe T."/>
            <person name="Gomi K."/>
            <person name="Tabuchi M."/>
            <person name="Akimitsu K."/>
            <person name="Kataoka I."/>
        </authorList>
    </citation>
    <scope>NUCLEOTIDE SEQUENCE [LARGE SCALE GENOMIC DNA]</scope>
    <source>
        <strain evidence="3">cv. Fuchu</strain>
    </source>
</reference>
<dbReference type="InterPro" id="IPR016024">
    <property type="entry name" value="ARM-type_fold"/>
</dbReference>
<dbReference type="AlphaFoldDB" id="A0A7J0FHQ5"/>
<organism evidence="2 3">
    <name type="scientific">Actinidia rufa</name>
    <dbReference type="NCBI Taxonomy" id="165716"/>
    <lineage>
        <taxon>Eukaryota</taxon>
        <taxon>Viridiplantae</taxon>
        <taxon>Streptophyta</taxon>
        <taxon>Embryophyta</taxon>
        <taxon>Tracheophyta</taxon>
        <taxon>Spermatophyta</taxon>
        <taxon>Magnoliopsida</taxon>
        <taxon>eudicotyledons</taxon>
        <taxon>Gunneridae</taxon>
        <taxon>Pentapetalae</taxon>
        <taxon>asterids</taxon>
        <taxon>Ericales</taxon>
        <taxon>Actinidiaceae</taxon>
        <taxon>Actinidia</taxon>
    </lineage>
</organism>
<evidence type="ECO:0000313" key="3">
    <source>
        <dbReference type="Proteomes" id="UP000585474"/>
    </source>
</evidence>
<proteinExistence type="predicted"/>
<evidence type="ECO:0000256" key="1">
    <source>
        <dbReference type="SAM" id="MobiDB-lite"/>
    </source>
</evidence>